<evidence type="ECO:0000313" key="1">
    <source>
        <dbReference type="EMBL" id="KAF7417489.1"/>
    </source>
</evidence>
<protein>
    <submittedName>
        <fullName evidence="1">Uncharacterized protein</fullName>
    </submittedName>
</protein>
<name>A0A834NTI0_VESGE</name>
<evidence type="ECO:0000313" key="2">
    <source>
        <dbReference type="Proteomes" id="UP000617340"/>
    </source>
</evidence>
<sequence>MSTRSELRLEIHVLTLPTQEKLQFTNEIFRIQSLNGGMRAFGFYKVQSYPEGTTCNLLTPKHSAGKRLKRRQTQRVLCKLGFNEDRALTVRLLLSSRLYACE</sequence>
<gene>
    <name evidence="1" type="ORF">HZH68_000142</name>
</gene>
<organism evidence="1 2">
    <name type="scientific">Vespula germanica</name>
    <name type="common">German yellow jacket</name>
    <name type="synonym">Paravespula germanica</name>
    <dbReference type="NCBI Taxonomy" id="30212"/>
    <lineage>
        <taxon>Eukaryota</taxon>
        <taxon>Metazoa</taxon>
        <taxon>Ecdysozoa</taxon>
        <taxon>Arthropoda</taxon>
        <taxon>Hexapoda</taxon>
        <taxon>Insecta</taxon>
        <taxon>Pterygota</taxon>
        <taxon>Neoptera</taxon>
        <taxon>Endopterygota</taxon>
        <taxon>Hymenoptera</taxon>
        <taxon>Apocrita</taxon>
        <taxon>Aculeata</taxon>
        <taxon>Vespoidea</taxon>
        <taxon>Vespidae</taxon>
        <taxon>Vespinae</taxon>
        <taxon>Vespula</taxon>
    </lineage>
</organism>
<reference evidence="1" key="1">
    <citation type="journal article" date="2020" name="G3 (Bethesda)">
        <title>High-Quality Assemblies for Three Invasive Social Wasps from the &lt;i&gt;Vespula&lt;/i&gt; Genus.</title>
        <authorList>
            <person name="Harrop T.W.R."/>
            <person name="Guhlin J."/>
            <person name="McLaughlin G.M."/>
            <person name="Permina E."/>
            <person name="Stockwell P."/>
            <person name="Gilligan J."/>
            <person name="Le Lec M.F."/>
            <person name="Gruber M.A.M."/>
            <person name="Quinn O."/>
            <person name="Lovegrove M."/>
            <person name="Duncan E.J."/>
            <person name="Remnant E.J."/>
            <person name="Van Eeckhoven J."/>
            <person name="Graham B."/>
            <person name="Knapp R.A."/>
            <person name="Langford K.W."/>
            <person name="Kronenberg Z."/>
            <person name="Press M.O."/>
            <person name="Eacker S.M."/>
            <person name="Wilson-Rankin E.E."/>
            <person name="Purcell J."/>
            <person name="Lester P.J."/>
            <person name="Dearden P.K."/>
        </authorList>
    </citation>
    <scope>NUCLEOTIDE SEQUENCE</scope>
    <source>
        <strain evidence="1">Linc-1</strain>
    </source>
</reference>
<accession>A0A834NTI0</accession>
<dbReference type="EMBL" id="JACSDZ010000001">
    <property type="protein sequence ID" value="KAF7417489.1"/>
    <property type="molecule type" value="Genomic_DNA"/>
</dbReference>
<dbReference type="AlphaFoldDB" id="A0A834NTI0"/>
<comment type="caution">
    <text evidence="1">The sequence shown here is derived from an EMBL/GenBank/DDBJ whole genome shotgun (WGS) entry which is preliminary data.</text>
</comment>
<proteinExistence type="predicted"/>
<dbReference type="Proteomes" id="UP000617340">
    <property type="component" value="Unassembled WGS sequence"/>
</dbReference>
<keyword evidence="2" id="KW-1185">Reference proteome</keyword>